<dbReference type="AlphaFoldDB" id="A0AAN7E668"/>
<proteinExistence type="predicted"/>
<evidence type="ECO:0000313" key="2">
    <source>
        <dbReference type="Proteomes" id="UP001324115"/>
    </source>
</evidence>
<name>A0AAN7E668_QUERU</name>
<evidence type="ECO:0000313" key="1">
    <source>
        <dbReference type="EMBL" id="KAK4563969.1"/>
    </source>
</evidence>
<comment type="caution">
    <text evidence="1">The sequence shown here is derived from an EMBL/GenBank/DDBJ whole genome shotgun (WGS) entry which is preliminary data.</text>
</comment>
<accession>A0AAN7E668</accession>
<dbReference type="EMBL" id="JAXUIC010000011">
    <property type="protein sequence ID" value="KAK4563969.1"/>
    <property type="molecule type" value="Genomic_DNA"/>
</dbReference>
<protein>
    <submittedName>
        <fullName evidence="1">Uncharacterized protein</fullName>
    </submittedName>
</protein>
<sequence length="119" mass="14010">MLRREVNDQLDKEMKMWFQGSRSLWAIHGDRNSKFFHMKATQRYRRNRISKIKNSLGQWCTDQRVIAMEVTDFFSKLYSSSNSCQPKLALGTIKTIVTDDMNRNLATKFKECEVHDALS</sequence>
<keyword evidence="2" id="KW-1185">Reference proteome</keyword>
<reference evidence="1 2" key="1">
    <citation type="journal article" date="2023" name="G3 (Bethesda)">
        <title>A haplotype-resolved chromosome-scale genome for Quercus rubra L. provides insights into the genetics of adaptive traits for red oak species.</title>
        <authorList>
            <person name="Kapoor B."/>
            <person name="Jenkins J."/>
            <person name="Schmutz J."/>
            <person name="Zhebentyayeva T."/>
            <person name="Kuelheim C."/>
            <person name="Coggeshall M."/>
            <person name="Heim C."/>
            <person name="Lasky J.R."/>
            <person name="Leites L."/>
            <person name="Islam-Faridi N."/>
            <person name="Romero-Severson J."/>
            <person name="DeLeo V.L."/>
            <person name="Lucas S.M."/>
            <person name="Lazic D."/>
            <person name="Gailing O."/>
            <person name="Carlson J."/>
            <person name="Staton M."/>
        </authorList>
    </citation>
    <scope>NUCLEOTIDE SEQUENCE [LARGE SCALE GENOMIC DNA]</scope>
    <source>
        <strain evidence="1">Pseudo-F2</strain>
    </source>
</reference>
<dbReference type="Proteomes" id="UP001324115">
    <property type="component" value="Unassembled WGS sequence"/>
</dbReference>
<gene>
    <name evidence="1" type="ORF">RGQ29_006169</name>
</gene>
<organism evidence="1 2">
    <name type="scientific">Quercus rubra</name>
    <name type="common">Northern red oak</name>
    <name type="synonym">Quercus borealis</name>
    <dbReference type="NCBI Taxonomy" id="3512"/>
    <lineage>
        <taxon>Eukaryota</taxon>
        <taxon>Viridiplantae</taxon>
        <taxon>Streptophyta</taxon>
        <taxon>Embryophyta</taxon>
        <taxon>Tracheophyta</taxon>
        <taxon>Spermatophyta</taxon>
        <taxon>Magnoliopsida</taxon>
        <taxon>eudicotyledons</taxon>
        <taxon>Gunneridae</taxon>
        <taxon>Pentapetalae</taxon>
        <taxon>rosids</taxon>
        <taxon>fabids</taxon>
        <taxon>Fagales</taxon>
        <taxon>Fagaceae</taxon>
        <taxon>Quercus</taxon>
    </lineage>
</organism>